<evidence type="ECO:0000256" key="3">
    <source>
        <dbReference type="ARBA" id="ARBA00022723"/>
    </source>
</evidence>
<dbReference type="InterPro" id="IPR017907">
    <property type="entry name" value="Znf_RING_CS"/>
</dbReference>
<evidence type="ECO:0000259" key="11">
    <source>
        <dbReference type="PROSITE" id="PS50089"/>
    </source>
</evidence>
<dbReference type="PROSITE" id="PS00518">
    <property type="entry name" value="ZF_RING_1"/>
    <property type="match status" value="2"/>
</dbReference>
<evidence type="ECO:0008006" key="15">
    <source>
        <dbReference type="Google" id="ProtNLM"/>
    </source>
</evidence>
<feature type="region of interest" description="Disordered" evidence="9">
    <location>
        <begin position="86"/>
        <end position="126"/>
    </location>
</feature>
<feature type="compositionally biased region" description="Acidic residues" evidence="9">
    <location>
        <begin position="199"/>
        <end position="215"/>
    </location>
</feature>
<protein>
    <recommendedName>
        <fullName evidence="15">Ubiquitin conjugating enzyme</fullName>
    </recommendedName>
</protein>
<evidence type="ECO:0000256" key="6">
    <source>
        <dbReference type="ARBA" id="ARBA00022786"/>
    </source>
</evidence>
<dbReference type="InterPro" id="IPR001841">
    <property type="entry name" value="Znf_RING"/>
</dbReference>
<dbReference type="GO" id="GO:0000151">
    <property type="term" value="C:ubiquitin ligase complex"/>
    <property type="evidence" value="ECO:0007669"/>
    <property type="project" value="TreeGrafter"/>
</dbReference>
<accession>A0AAQ4E9A5</accession>
<feature type="domain" description="RING-type" evidence="12">
    <location>
        <begin position="551"/>
        <end position="762"/>
    </location>
</feature>
<comment type="caution">
    <text evidence="13">The sequence shown here is derived from an EMBL/GenBank/DDBJ whole genome shotgun (WGS) entry which is preliminary data.</text>
</comment>
<dbReference type="Gene3D" id="3.30.40.10">
    <property type="entry name" value="Zinc/RING finger domain, C3HC4 (zinc finger)"/>
    <property type="match status" value="2"/>
</dbReference>
<dbReference type="Pfam" id="PF00097">
    <property type="entry name" value="zf-C3HC4"/>
    <property type="match status" value="1"/>
</dbReference>
<evidence type="ECO:0000256" key="7">
    <source>
        <dbReference type="ARBA" id="ARBA00022833"/>
    </source>
</evidence>
<evidence type="ECO:0000313" key="14">
    <source>
        <dbReference type="Proteomes" id="UP001321473"/>
    </source>
</evidence>
<keyword evidence="14" id="KW-1185">Reference proteome</keyword>
<dbReference type="PROSITE" id="PS51873">
    <property type="entry name" value="TRIAD"/>
    <property type="match status" value="1"/>
</dbReference>
<keyword evidence="4" id="KW-0677">Repeat</keyword>
<dbReference type="AlphaFoldDB" id="A0AAQ4E9A5"/>
<dbReference type="GO" id="GO:0043130">
    <property type="term" value="F:ubiquitin binding"/>
    <property type="evidence" value="ECO:0007669"/>
    <property type="project" value="TreeGrafter"/>
</dbReference>
<comment type="pathway">
    <text evidence="1">Protein modification; protein ubiquitination.</text>
</comment>
<feature type="domain" description="RING-type" evidence="11">
    <location>
        <begin position="388"/>
        <end position="431"/>
    </location>
</feature>
<name>A0AAQ4E9A5_AMBAM</name>
<keyword evidence="6" id="KW-0833">Ubl conjugation pathway</keyword>
<evidence type="ECO:0000256" key="9">
    <source>
        <dbReference type="SAM" id="MobiDB-lite"/>
    </source>
</evidence>
<feature type="compositionally biased region" description="Low complexity" evidence="9">
    <location>
        <begin position="113"/>
        <end position="125"/>
    </location>
</feature>
<dbReference type="GO" id="GO:0043161">
    <property type="term" value="P:proteasome-mediated ubiquitin-dependent protein catabolic process"/>
    <property type="evidence" value="ECO:0007669"/>
    <property type="project" value="TreeGrafter"/>
</dbReference>
<evidence type="ECO:0000256" key="10">
    <source>
        <dbReference type="SAM" id="Phobius"/>
    </source>
</evidence>
<proteinExistence type="predicted"/>
<dbReference type="SMART" id="SM00184">
    <property type="entry name" value="RING"/>
    <property type="match status" value="2"/>
</dbReference>
<dbReference type="GO" id="GO:0097039">
    <property type="term" value="P:protein linear polyubiquitination"/>
    <property type="evidence" value="ECO:0007669"/>
    <property type="project" value="TreeGrafter"/>
</dbReference>
<evidence type="ECO:0000256" key="8">
    <source>
        <dbReference type="PROSITE-ProRule" id="PRU00175"/>
    </source>
</evidence>
<dbReference type="GO" id="GO:0004842">
    <property type="term" value="F:ubiquitin-protein transferase activity"/>
    <property type="evidence" value="ECO:0007669"/>
    <property type="project" value="TreeGrafter"/>
</dbReference>
<evidence type="ECO:0000259" key="12">
    <source>
        <dbReference type="PROSITE" id="PS51873"/>
    </source>
</evidence>
<feature type="region of interest" description="Disordered" evidence="9">
    <location>
        <begin position="188"/>
        <end position="215"/>
    </location>
</feature>
<keyword evidence="2" id="KW-0808">Transferase</keyword>
<dbReference type="InterPro" id="IPR047558">
    <property type="entry name" value="BRcat_RBR_HOIL1"/>
</dbReference>
<dbReference type="SUPFAM" id="SSF57850">
    <property type="entry name" value="RING/U-box"/>
    <property type="match status" value="6"/>
</dbReference>
<dbReference type="InterPro" id="IPR013083">
    <property type="entry name" value="Znf_RING/FYVE/PHD"/>
</dbReference>
<keyword evidence="10" id="KW-1133">Transmembrane helix</keyword>
<keyword evidence="5 8" id="KW-0863">Zinc-finger</keyword>
<dbReference type="Proteomes" id="UP001321473">
    <property type="component" value="Unassembled WGS sequence"/>
</dbReference>
<sequence length="762" mass="83879">MLRGQPPYRVETVPPPSDARAQLAAEVVRLTEAMDCKRVGCSGRVQPNGDVPFAVCPECRSPNCLRCSAIHEDQSCRQYQNSIRPKGSPGKIAAQNSTACSSPRSAGSDKSPRQAPAPTAPPAVAIDDDSSEKLVQCKVVGCDGRAFVDKTDALFRCPLCDHYTCINCEAVHESMTCAQYRENKDSVAPPVYKPRIQSEEDNDEEDDEEEQPAADDDAEGMIVECCNEGCRGYAYVFKTATVAKCELCEHWTCVSCKACHESQSCAQYKGINVPEECAAPEPTASSSYHGRGLSVPSPRWVSDNQRRGRNREQKAVSAGSTEPGGLLSGVFKNFGKLLSGAGTAEELPAQMPHGAGPADNYRFDPGTVSGARGHTESKKVQGREILPCDACGYPRSDYVVAECEHALCSQCIQKSVEKATSHGSVPCPALNGILQPCAGHIHEEEVQQVVPPEILKKLVKKSNSCDTKCFDKRCSHAFRRKKGAQFFTCPMCRRKNCADCHAIHEGMTCEQYIEKFVADMDRGKLEDPEEKKKRLEELMALYEQDSLPTTEEFECPICLVEVEPGKGIVLRNCHHQICEQCLADTAKNSPAAEVLCPCKCDDADCQMSVLDSDLRACLSEADYAALQERGLREAENTSKEPSFHCKTPDCKGWCLHGREVEVFYCPICQQRNCLRCEAIHKDMRCADYQADLKRRAENDAAARASLNFLEVALLVVLYRNSAIGGLLLYFFPTLASVTMRSMRKNSRCATGCHTRALWQSHK</sequence>
<feature type="transmembrane region" description="Helical" evidence="10">
    <location>
        <begin position="711"/>
        <end position="737"/>
    </location>
</feature>
<dbReference type="InterPro" id="IPR051628">
    <property type="entry name" value="LUBAC_E3_Ligases"/>
</dbReference>
<evidence type="ECO:0000256" key="4">
    <source>
        <dbReference type="ARBA" id="ARBA00022737"/>
    </source>
</evidence>
<dbReference type="FunFam" id="3.30.40.10:FF:000137">
    <property type="entry name" value="RanBP-type and C3HC4-type zinc finger-containing protein 1"/>
    <property type="match status" value="1"/>
</dbReference>
<evidence type="ECO:0000313" key="13">
    <source>
        <dbReference type="EMBL" id="KAK8771233.1"/>
    </source>
</evidence>
<keyword evidence="10" id="KW-0472">Membrane</keyword>
<evidence type="ECO:0000256" key="5">
    <source>
        <dbReference type="ARBA" id="ARBA00022771"/>
    </source>
</evidence>
<gene>
    <name evidence="13" type="ORF">V5799_025524</name>
</gene>
<dbReference type="PANTHER" id="PTHR22770">
    <property type="entry name" value="UBIQUITIN CONJUGATING ENZYME 7 INTERACTING PROTEIN-RELATED"/>
    <property type="match status" value="1"/>
</dbReference>
<dbReference type="EMBL" id="JARKHS020019998">
    <property type="protein sequence ID" value="KAK8771233.1"/>
    <property type="molecule type" value="Genomic_DNA"/>
</dbReference>
<dbReference type="InterPro" id="IPR018957">
    <property type="entry name" value="Znf_C3HC4_RING-type"/>
</dbReference>
<keyword evidence="7" id="KW-0862">Zinc</keyword>
<reference evidence="13 14" key="1">
    <citation type="journal article" date="2023" name="Arcadia Sci">
        <title>De novo assembly of a long-read Amblyomma americanum tick genome.</title>
        <authorList>
            <person name="Chou S."/>
            <person name="Poskanzer K.E."/>
            <person name="Rollins M."/>
            <person name="Thuy-Boun P.S."/>
        </authorList>
    </citation>
    <scope>NUCLEOTIDE SEQUENCE [LARGE SCALE GENOMIC DNA]</scope>
    <source>
        <strain evidence="13">F_SG_1</strain>
        <tissue evidence="13">Salivary glands</tissue>
    </source>
</reference>
<feature type="compositionally biased region" description="Polar residues" evidence="9">
    <location>
        <begin position="94"/>
        <end position="105"/>
    </location>
</feature>
<organism evidence="13 14">
    <name type="scientific">Amblyomma americanum</name>
    <name type="common">Lone star tick</name>
    <dbReference type="NCBI Taxonomy" id="6943"/>
    <lineage>
        <taxon>Eukaryota</taxon>
        <taxon>Metazoa</taxon>
        <taxon>Ecdysozoa</taxon>
        <taxon>Arthropoda</taxon>
        <taxon>Chelicerata</taxon>
        <taxon>Arachnida</taxon>
        <taxon>Acari</taxon>
        <taxon>Parasitiformes</taxon>
        <taxon>Ixodida</taxon>
        <taxon>Ixodoidea</taxon>
        <taxon>Ixodidae</taxon>
        <taxon>Amblyomminae</taxon>
        <taxon>Amblyomma</taxon>
    </lineage>
</organism>
<feature type="domain" description="RING-type" evidence="11">
    <location>
        <begin position="555"/>
        <end position="597"/>
    </location>
</feature>
<evidence type="ECO:0000256" key="2">
    <source>
        <dbReference type="ARBA" id="ARBA00022679"/>
    </source>
</evidence>
<feature type="compositionally biased region" description="Basic and acidic residues" evidence="9">
    <location>
        <begin position="304"/>
        <end position="314"/>
    </location>
</feature>
<dbReference type="InterPro" id="IPR044066">
    <property type="entry name" value="TRIAD_supradom"/>
</dbReference>
<evidence type="ECO:0000256" key="1">
    <source>
        <dbReference type="ARBA" id="ARBA00004906"/>
    </source>
</evidence>
<dbReference type="GO" id="GO:0008270">
    <property type="term" value="F:zinc ion binding"/>
    <property type="evidence" value="ECO:0007669"/>
    <property type="project" value="UniProtKB-KW"/>
</dbReference>
<dbReference type="PROSITE" id="PS50089">
    <property type="entry name" value="ZF_RING_2"/>
    <property type="match status" value="2"/>
</dbReference>
<dbReference type="PANTHER" id="PTHR22770:SF13">
    <property type="entry name" value="RING-TYPE DOMAIN-CONTAINING PROTEIN"/>
    <property type="match status" value="1"/>
</dbReference>
<keyword evidence="10" id="KW-0812">Transmembrane</keyword>
<feature type="region of interest" description="Disordered" evidence="9">
    <location>
        <begin position="347"/>
        <end position="378"/>
    </location>
</feature>
<keyword evidence="3" id="KW-0479">Metal-binding</keyword>
<dbReference type="CDD" id="cd20345">
    <property type="entry name" value="BRcat_RBR_HOIL1"/>
    <property type="match status" value="1"/>
</dbReference>
<feature type="region of interest" description="Disordered" evidence="9">
    <location>
        <begin position="280"/>
        <end position="321"/>
    </location>
</feature>